<evidence type="ECO:0000256" key="4">
    <source>
        <dbReference type="SAM" id="SignalP"/>
    </source>
</evidence>
<proteinExistence type="predicted"/>
<evidence type="ECO:0000313" key="5">
    <source>
        <dbReference type="EMBL" id="KAK9890830.1"/>
    </source>
</evidence>
<dbReference type="InterPro" id="IPR012464">
    <property type="entry name" value="DUF1676"/>
</dbReference>
<keyword evidence="3" id="KW-1133">Transmembrane helix</keyword>
<dbReference type="PANTHER" id="PTHR21879">
    <property type="entry name" value="FI03362P-RELATED-RELATED"/>
    <property type="match status" value="1"/>
</dbReference>
<evidence type="ECO:0000256" key="3">
    <source>
        <dbReference type="SAM" id="Phobius"/>
    </source>
</evidence>
<keyword evidence="3" id="KW-0812">Transmembrane</keyword>
<gene>
    <name evidence="5" type="ORF">WA026_012176</name>
</gene>
<dbReference type="PANTHER" id="PTHR21879:SF4">
    <property type="entry name" value="OSIRIS 17, ISOFORM C"/>
    <property type="match status" value="1"/>
</dbReference>
<evidence type="ECO:0000256" key="1">
    <source>
        <dbReference type="SAM" id="Coils"/>
    </source>
</evidence>
<organism evidence="5 6">
    <name type="scientific">Henosepilachna vigintioctopunctata</name>
    <dbReference type="NCBI Taxonomy" id="420089"/>
    <lineage>
        <taxon>Eukaryota</taxon>
        <taxon>Metazoa</taxon>
        <taxon>Ecdysozoa</taxon>
        <taxon>Arthropoda</taxon>
        <taxon>Hexapoda</taxon>
        <taxon>Insecta</taxon>
        <taxon>Pterygota</taxon>
        <taxon>Neoptera</taxon>
        <taxon>Endopterygota</taxon>
        <taxon>Coleoptera</taxon>
        <taxon>Polyphaga</taxon>
        <taxon>Cucujiformia</taxon>
        <taxon>Coccinelloidea</taxon>
        <taxon>Coccinellidae</taxon>
        <taxon>Epilachninae</taxon>
        <taxon>Epilachnini</taxon>
        <taxon>Henosepilachna</taxon>
    </lineage>
</organism>
<feature type="chain" id="PRO_5043643312" description="Osiris" evidence="4">
    <location>
        <begin position="18"/>
        <end position="566"/>
    </location>
</feature>
<dbReference type="Proteomes" id="UP001431783">
    <property type="component" value="Unassembled WGS sequence"/>
</dbReference>
<feature type="signal peptide" evidence="4">
    <location>
        <begin position="1"/>
        <end position="17"/>
    </location>
</feature>
<feature type="region of interest" description="Disordered" evidence="2">
    <location>
        <begin position="303"/>
        <end position="322"/>
    </location>
</feature>
<evidence type="ECO:0008006" key="7">
    <source>
        <dbReference type="Google" id="ProtNLM"/>
    </source>
</evidence>
<dbReference type="Pfam" id="PF07898">
    <property type="entry name" value="DUF1676"/>
    <property type="match status" value="1"/>
</dbReference>
<name>A0AAW1V807_9CUCU</name>
<accession>A0AAW1V807</accession>
<feature type="compositionally biased region" description="Polar residues" evidence="2">
    <location>
        <begin position="339"/>
        <end position="350"/>
    </location>
</feature>
<keyword evidence="3" id="KW-0472">Membrane</keyword>
<keyword evidence="4" id="KW-0732">Signal</keyword>
<feature type="coiled-coil region" evidence="1">
    <location>
        <begin position="380"/>
        <end position="414"/>
    </location>
</feature>
<evidence type="ECO:0000256" key="2">
    <source>
        <dbReference type="SAM" id="MobiDB-lite"/>
    </source>
</evidence>
<dbReference type="GO" id="GO:0016020">
    <property type="term" value="C:membrane"/>
    <property type="evidence" value="ECO:0007669"/>
    <property type="project" value="TreeGrafter"/>
</dbReference>
<feature type="region of interest" description="Disordered" evidence="2">
    <location>
        <begin position="339"/>
        <end position="362"/>
    </location>
</feature>
<feature type="transmembrane region" description="Helical" evidence="3">
    <location>
        <begin position="225"/>
        <end position="241"/>
    </location>
</feature>
<evidence type="ECO:0000313" key="6">
    <source>
        <dbReference type="Proteomes" id="UP001431783"/>
    </source>
</evidence>
<comment type="caution">
    <text evidence="5">The sequence shown here is derived from an EMBL/GenBank/DDBJ whole genome shotgun (WGS) entry which is preliminary data.</text>
</comment>
<sequence>MLLYFFGISLLIFQAHSATNDTEGQNSPDNLVNKNDILLWRTLLKNCKNQTTQCVENHMYKYLKQVLQYPKDYKVASFLNFAKNSVNYTEIEKGYNGRVETLSDDTVEGRSGSNDKVSLHEEGVKFLMTHDVELKLPETFFEGATLKIEPRSFDGSGALVKMEIIPKPVAETAVEGRIFFKKIKKKIGEKLMYALFALLVVIKLLAVKFLFFLPMLMGVAAAKKLLIKVLFFLFPAIKYIFKLCPYVPYGTKYHHHKHQIAHVHHLGGHHYHPHHHDSVEVIRPHAAGPPSGGSSLHHYVDIEAPHSPSYNPHENDLEYYSGGPGLGEDIISHRKDPNIESNEVSSQGLNKPSKKKNNRPLTPTEIENMVLKAEKEALIKLSLQQEKKRIQEDNIRLQEQLRQAIKVQERLKMQQVNVLTKNVLLKNSIPTVPSPFLQSPPPPSELTLPLNNLYNVPNRVVPQSILKYTGPQANNLPTNAKTKSPNLPIEAHQGTSSVSKQGATSKTQNIEYVSPKKVNATTTAQAPKPQPTYKKKEDIQEAIQKAATITFDPFYSPILQRIDNLW</sequence>
<dbReference type="AlphaFoldDB" id="A0AAW1V807"/>
<keyword evidence="6" id="KW-1185">Reference proteome</keyword>
<dbReference type="EMBL" id="JARQZJ010000126">
    <property type="protein sequence ID" value="KAK9890830.1"/>
    <property type="molecule type" value="Genomic_DNA"/>
</dbReference>
<keyword evidence="1" id="KW-0175">Coiled coil</keyword>
<protein>
    <recommendedName>
        <fullName evidence="7">Osiris</fullName>
    </recommendedName>
</protein>
<feature type="transmembrane region" description="Helical" evidence="3">
    <location>
        <begin position="191"/>
        <end position="213"/>
    </location>
</feature>
<reference evidence="5 6" key="1">
    <citation type="submission" date="2023-03" db="EMBL/GenBank/DDBJ databases">
        <title>Genome insight into feeding habits of ladybird beetles.</title>
        <authorList>
            <person name="Li H.-S."/>
            <person name="Huang Y.-H."/>
            <person name="Pang H."/>
        </authorList>
    </citation>
    <scope>NUCLEOTIDE SEQUENCE [LARGE SCALE GENOMIC DNA]</scope>
    <source>
        <strain evidence="5">SYSU_2023b</strain>
        <tissue evidence="5">Whole body</tissue>
    </source>
</reference>